<organism evidence="2 3">
    <name type="scientific">Tripterygium wilfordii</name>
    <name type="common">Thunder God vine</name>
    <dbReference type="NCBI Taxonomy" id="458696"/>
    <lineage>
        <taxon>Eukaryota</taxon>
        <taxon>Viridiplantae</taxon>
        <taxon>Streptophyta</taxon>
        <taxon>Embryophyta</taxon>
        <taxon>Tracheophyta</taxon>
        <taxon>Spermatophyta</taxon>
        <taxon>Magnoliopsida</taxon>
        <taxon>eudicotyledons</taxon>
        <taxon>Gunneridae</taxon>
        <taxon>Pentapetalae</taxon>
        <taxon>rosids</taxon>
        <taxon>fabids</taxon>
        <taxon>Celastrales</taxon>
        <taxon>Celastraceae</taxon>
        <taxon>Tripterygium</taxon>
    </lineage>
</organism>
<reference evidence="2 3" key="1">
    <citation type="journal article" date="2020" name="Nat. Commun.">
        <title>Genome of Tripterygium wilfordii and identification of cytochrome P450 involved in triptolide biosynthesis.</title>
        <authorList>
            <person name="Tu L."/>
            <person name="Su P."/>
            <person name="Zhang Z."/>
            <person name="Gao L."/>
            <person name="Wang J."/>
            <person name="Hu T."/>
            <person name="Zhou J."/>
            <person name="Zhang Y."/>
            <person name="Zhao Y."/>
            <person name="Liu Y."/>
            <person name="Song Y."/>
            <person name="Tong Y."/>
            <person name="Lu Y."/>
            <person name="Yang J."/>
            <person name="Xu C."/>
            <person name="Jia M."/>
            <person name="Peters R.J."/>
            <person name="Huang L."/>
            <person name="Gao W."/>
        </authorList>
    </citation>
    <scope>NUCLEOTIDE SEQUENCE [LARGE SCALE GENOMIC DNA]</scope>
    <source>
        <strain evidence="3">cv. XIE 37</strain>
        <tissue evidence="2">Leaf</tissue>
    </source>
</reference>
<proteinExistence type="predicted"/>
<name>A0A7J7D945_TRIWF</name>
<keyword evidence="3" id="KW-1185">Reference proteome</keyword>
<evidence type="ECO:0000256" key="1">
    <source>
        <dbReference type="SAM" id="MobiDB-lite"/>
    </source>
</evidence>
<evidence type="ECO:0000313" key="3">
    <source>
        <dbReference type="Proteomes" id="UP000593562"/>
    </source>
</evidence>
<comment type="caution">
    <text evidence="2">The sequence shown here is derived from an EMBL/GenBank/DDBJ whole genome shotgun (WGS) entry which is preliminary data.</text>
</comment>
<dbReference type="InParanoid" id="A0A7J7D945"/>
<sequence>MAPKRLSKKPPSASGEEDVESEREENPVDSESESDNNASAFETMPIIPKFAARVDPEPEKSGDAAKVMGAADETRMMKKNKKMRAVKTKSPIHSQKSLDLSKKVNNAFAANTDDAADVEIGEAGDEPPFHITLALPCKKAHEKKKQKANMKGFGGKI</sequence>
<gene>
    <name evidence="2" type="ORF">HS088_TW09G00829</name>
</gene>
<feature type="compositionally biased region" description="Acidic residues" evidence="1">
    <location>
        <begin position="15"/>
        <end position="34"/>
    </location>
</feature>
<protein>
    <submittedName>
        <fullName evidence="2">Uncharacterized protein</fullName>
    </submittedName>
</protein>
<feature type="region of interest" description="Disordered" evidence="1">
    <location>
        <begin position="1"/>
        <end position="44"/>
    </location>
</feature>
<accession>A0A7J7D945</accession>
<feature type="compositionally biased region" description="Basic residues" evidence="1">
    <location>
        <begin position="77"/>
        <end position="87"/>
    </location>
</feature>
<dbReference type="EMBL" id="JAAARO010000009">
    <property type="protein sequence ID" value="KAF5742769.1"/>
    <property type="molecule type" value="Genomic_DNA"/>
</dbReference>
<dbReference type="AlphaFoldDB" id="A0A7J7D945"/>
<evidence type="ECO:0000313" key="2">
    <source>
        <dbReference type="EMBL" id="KAF5742769.1"/>
    </source>
</evidence>
<dbReference type="Proteomes" id="UP000593562">
    <property type="component" value="Unassembled WGS sequence"/>
</dbReference>
<feature type="region of interest" description="Disordered" evidence="1">
    <location>
        <begin position="76"/>
        <end position="98"/>
    </location>
</feature>